<organism evidence="4">
    <name type="scientific">Candidatus Caldatribacterium californiense</name>
    <dbReference type="NCBI Taxonomy" id="1454726"/>
    <lineage>
        <taxon>Bacteria</taxon>
        <taxon>Pseudomonadati</taxon>
        <taxon>Atribacterota</taxon>
        <taxon>Atribacteria</taxon>
        <taxon>Atribacterales</taxon>
        <taxon>Candidatus Caldatribacteriaceae</taxon>
        <taxon>Candidatus Caldatribacterium</taxon>
    </lineage>
</organism>
<reference evidence="4" key="1">
    <citation type="journal article" date="2020" name="mSystems">
        <title>Genome- and Community-Level Interaction Insights into Carbon Utilization and Element Cycling Functions of Hydrothermarchaeota in Hydrothermal Sediment.</title>
        <authorList>
            <person name="Zhou Z."/>
            <person name="Liu Y."/>
            <person name="Xu W."/>
            <person name="Pan J."/>
            <person name="Luo Z.H."/>
            <person name="Li M."/>
        </authorList>
    </citation>
    <scope>NUCLEOTIDE SEQUENCE [LARGE SCALE GENOMIC DNA]</scope>
    <source>
        <strain evidence="4">SpSt-716</strain>
    </source>
</reference>
<dbReference type="GO" id="GO:1901135">
    <property type="term" value="P:carbohydrate derivative metabolic process"/>
    <property type="evidence" value="ECO:0007669"/>
    <property type="project" value="InterPro"/>
</dbReference>
<dbReference type="GO" id="GO:0097367">
    <property type="term" value="F:carbohydrate derivative binding"/>
    <property type="evidence" value="ECO:0007669"/>
    <property type="project" value="InterPro"/>
</dbReference>
<proteinExistence type="inferred from homology"/>
<accession>A0A7V4DG43</accession>
<keyword evidence="2" id="KW-0413">Isomerase</keyword>
<dbReference type="GO" id="GO:0005975">
    <property type="term" value="P:carbohydrate metabolic process"/>
    <property type="evidence" value="ECO:0007669"/>
    <property type="project" value="InterPro"/>
</dbReference>
<dbReference type="Gene3D" id="3.40.50.10490">
    <property type="entry name" value="Glucose-6-phosphate isomerase like protein, domain 1"/>
    <property type="match status" value="2"/>
</dbReference>
<gene>
    <name evidence="4" type="ORF">ENU96_00320</name>
</gene>
<evidence type="ECO:0000259" key="3">
    <source>
        <dbReference type="PROSITE" id="PS51464"/>
    </source>
</evidence>
<feature type="domain" description="SIS" evidence="3">
    <location>
        <begin position="23"/>
        <end position="157"/>
    </location>
</feature>
<sequence>MESFLYDFPKHISEGYRRGKASATKPLARPPKGILFCGIGGSGISGRILAHVLRPSLSLPFHTISSPPLPSWVDENTLCIASTYSGNTEETLALTREARERKALLLLLSQGGTLEREKHEEDVFVLLPGGLQPRFALGYMVGGLLGAFEGLFPGLSFARDLEEAGKYLEEIIPTYASPAGSPYRIARDIAGTIPVFVGIEHSTDFAAWRFKTQCNENAKHVAFASILPEAMHNEIVGFAHPKTLPLSFVFLHDPEEPRFCTTMARAYLRHVAKRGCKTAEVWAQGTKPVCRALSLVAFGDWLSMHLARIHAEDPGRIPAITHFKQFFRKLECTFEGGEKI</sequence>
<evidence type="ECO:0000256" key="2">
    <source>
        <dbReference type="ARBA" id="ARBA00023235"/>
    </source>
</evidence>
<dbReference type="InterPro" id="IPR001347">
    <property type="entry name" value="SIS_dom"/>
</dbReference>
<dbReference type="CDD" id="cd05637">
    <property type="entry name" value="SIS_PGI_PMI_2"/>
    <property type="match status" value="1"/>
</dbReference>
<dbReference type="InterPro" id="IPR046348">
    <property type="entry name" value="SIS_dom_sf"/>
</dbReference>
<evidence type="ECO:0000256" key="1">
    <source>
        <dbReference type="ARBA" id="ARBA00010523"/>
    </source>
</evidence>
<protein>
    <recommendedName>
        <fullName evidence="3">SIS domain-containing protein</fullName>
    </recommendedName>
</protein>
<dbReference type="Pfam" id="PF10432">
    <property type="entry name" value="bact-PGI_C"/>
    <property type="match status" value="1"/>
</dbReference>
<dbReference type="SUPFAM" id="SSF53697">
    <property type="entry name" value="SIS domain"/>
    <property type="match status" value="1"/>
</dbReference>
<dbReference type="PROSITE" id="PS51464">
    <property type="entry name" value="SIS"/>
    <property type="match status" value="1"/>
</dbReference>
<name>A0A7V4DG43_9BACT</name>
<comment type="caution">
    <text evidence="4">The sequence shown here is derived from an EMBL/GenBank/DDBJ whole genome shotgun (WGS) entry which is preliminary data.</text>
</comment>
<dbReference type="AlphaFoldDB" id="A0A7V4DG43"/>
<evidence type="ECO:0000313" key="4">
    <source>
        <dbReference type="EMBL" id="HGI74117.1"/>
    </source>
</evidence>
<dbReference type="EMBL" id="DTEN01000012">
    <property type="protein sequence ID" value="HGI74117.1"/>
    <property type="molecule type" value="Genomic_DNA"/>
</dbReference>
<dbReference type="InterPro" id="IPR019490">
    <property type="entry name" value="Glu6P/Mann6P_isomerase_C"/>
</dbReference>
<comment type="similarity">
    <text evidence="1">Belongs to the PGI/PMI family.</text>
</comment>
<dbReference type="GO" id="GO:0004347">
    <property type="term" value="F:glucose-6-phosphate isomerase activity"/>
    <property type="evidence" value="ECO:0007669"/>
    <property type="project" value="InterPro"/>
</dbReference>
<dbReference type="GO" id="GO:0004476">
    <property type="term" value="F:mannose-6-phosphate isomerase activity"/>
    <property type="evidence" value="ECO:0007669"/>
    <property type="project" value="InterPro"/>
</dbReference>